<dbReference type="GO" id="GO:0016020">
    <property type="term" value="C:membrane"/>
    <property type="evidence" value="ECO:0007669"/>
    <property type="project" value="TreeGrafter"/>
</dbReference>
<dbReference type="eggNOG" id="KOG0446">
    <property type="taxonomic scope" value="Eukaryota"/>
</dbReference>
<dbReference type="HOGENOM" id="CLU_008964_7_2_1"/>
<dbReference type="GO" id="GO:0000266">
    <property type="term" value="P:mitochondrial fission"/>
    <property type="evidence" value="ECO:0007669"/>
    <property type="project" value="TreeGrafter"/>
</dbReference>
<dbReference type="GO" id="GO:0016559">
    <property type="term" value="P:peroxisome fission"/>
    <property type="evidence" value="ECO:0007669"/>
    <property type="project" value="TreeGrafter"/>
</dbReference>
<name>A0A093XEB0_TALMA</name>
<dbReference type="GO" id="GO:0005739">
    <property type="term" value="C:mitochondrion"/>
    <property type="evidence" value="ECO:0007669"/>
    <property type="project" value="TreeGrafter"/>
</dbReference>
<dbReference type="Pfam" id="PF00350">
    <property type="entry name" value="Dynamin_N"/>
    <property type="match status" value="1"/>
</dbReference>
<protein>
    <submittedName>
        <fullName evidence="2">Interferon-induced GTP-binding protein Mx1</fullName>
    </submittedName>
</protein>
<dbReference type="PANTHER" id="PTHR11566:SF146">
    <property type="entry name" value="FAMILY GTPASE, PUTATIVE (AFU_ORTHOLOGUE AFUA_4G14300)-RELATED"/>
    <property type="match status" value="1"/>
</dbReference>
<reference evidence="2" key="2">
    <citation type="journal article" date="2014" name="PLoS Genet.">
        <title>Signature gene expression reveals novel clues to the molecular mechanisms of dimorphic transition in Penicillium marneffei.</title>
        <authorList>
            <person name="Yang E."/>
            <person name="Wang G."/>
            <person name="Cai J."/>
            <person name="Woo P.C."/>
            <person name="Lau S.K."/>
            <person name="Yuen K.-Y."/>
            <person name="Chow W.-N."/>
            <person name="Lin X."/>
        </authorList>
    </citation>
    <scope>NUCLEOTIDE SEQUENCE</scope>
    <source>
        <strain evidence="2">PM1</strain>
    </source>
</reference>
<evidence type="ECO:0000313" key="2">
    <source>
        <dbReference type="EMBL" id="KFX43513.1"/>
    </source>
</evidence>
<dbReference type="SUPFAM" id="SSF52540">
    <property type="entry name" value="P-loop containing nucleoside triphosphate hydrolases"/>
    <property type="match status" value="1"/>
</dbReference>
<dbReference type="AlphaFoldDB" id="A0A093XEB0"/>
<dbReference type="InterPro" id="IPR001401">
    <property type="entry name" value="Dynamin_GTPase"/>
</dbReference>
<evidence type="ECO:0000259" key="1">
    <source>
        <dbReference type="SMART" id="SM00053"/>
    </source>
</evidence>
<dbReference type="GO" id="GO:0008017">
    <property type="term" value="F:microtubule binding"/>
    <property type="evidence" value="ECO:0007669"/>
    <property type="project" value="TreeGrafter"/>
</dbReference>
<reference key="1">
    <citation type="journal article" date="2014" name="PLoS Genet.">
        <title>Signature Gene Expression Reveals Novel Clues to the Molecular Mechanisms of Dimorphic Transition in Penicillium marneffei.</title>
        <authorList>
            <person name="Yang E."/>
            <person name="Wang G."/>
            <person name="Cai J."/>
            <person name="Woo P.C."/>
            <person name="Lau S.K."/>
            <person name="Yuen K.-Y."/>
            <person name="Chow W.-N."/>
            <person name="Lin X."/>
        </authorList>
    </citation>
    <scope>NUCLEOTIDE SEQUENCE [LARGE SCALE GENOMIC DNA]</scope>
    <source>
        <strain>PM1</strain>
    </source>
</reference>
<dbReference type="Gene3D" id="3.40.50.300">
    <property type="entry name" value="P-loop containing nucleotide triphosphate hydrolases"/>
    <property type="match status" value="1"/>
</dbReference>
<dbReference type="SMART" id="SM00053">
    <property type="entry name" value="DYNc"/>
    <property type="match status" value="1"/>
</dbReference>
<dbReference type="InterPro" id="IPR045063">
    <property type="entry name" value="Dynamin_N"/>
</dbReference>
<dbReference type="PRINTS" id="PR00195">
    <property type="entry name" value="DYNAMIN"/>
</dbReference>
<organism evidence="2">
    <name type="scientific">Talaromyces marneffei PM1</name>
    <dbReference type="NCBI Taxonomy" id="1077442"/>
    <lineage>
        <taxon>Eukaryota</taxon>
        <taxon>Fungi</taxon>
        <taxon>Dikarya</taxon>
        <taxon>Ascomycota</taxon>
        <taxon>Pezizomycotina</taxon>
        <taxon>Eurotiomycetes</taxon>
        <taxon>Eurotiomycetidae</taxon>
        <taxon>Eurotiales</taxon>
        <taxon>Trichocomaceae</taxon>
        <taxon>Talaromyces</taxon>
        <taxon>Talaromyces sect. Talaromyces</taxon>
    </lineage>
</organism>
<dbReference type="GO" id="GO:0006897">
    <property type="term" value="P:endocytosis"/>
    <property type="evidence" value="ECO:0007669"/>
    <property type="project" value="TreeGrafter"/>
</dbReference>
<feature type="domain" description="Dynamin GTPase" evidence="1">
    <location>
        <begin position="20"/>
        <end position="267"/>
    </location>
</feature>
<dbReference type="GO" id="GO:0048312">
    <property type="term" value="P:intracellular distribution of mitochondria"/>
    <property type="evidence" value="ECO:0007669"/>
    <property type="project" value="TreeGrafter"/>
</dbReference>
<proteinExistence type="predicted"/>
<comment type="caution">
    <text evidence="2">The sequence shown here is derived from an EMBL/GenBank/DDBJ whole genome shotgun (WGS) entry which is preliminary data.</text>
</comment>
<dbReference type="PANTHER" id="PTHR11566">
    <property type="entry name" value="DYNAMIN"/>
    <property type="match status" value="1"/>
</dbReference>
<dbReference type="GO" id="GO:0005525">
    <property type="term" value="F:GTP binding"/>
    <property type="evidence" value="ECO:0007669"/>
    <property type="project" value="InterPro"/>
</dbReference>
<dbReference type="GO" id="GO:0005874">
    <property type="term" value="C:microtubule"/>
    <property type="evidence" value="ECO:0007669"/>
    <property type="project" value="TreeGrafter"/>
</dbReference>
<dbReference type="CDD" id="cd08771">
    <property type="entry name" value="DLP_1"/>
    <property type="match status" value="1"/>
</dbReference>
<dbReference type="InterPro" id="IPR027417">
    <property type="entry name" value="P-loop_NTPase"/>
</dbReference>
<accession>A0A093XEB0</accession>
<dbReference type="GO" id="GO:0003924">
    <property type="term" value="F:GTPase activity"/>
    <property type="evidence" value="ECO:0007669"/>
    <property type="project" value="InterPro"/>
</dbReference>
<sequence length="578" mass="65959">MGASTLDSTSGQRIRHFVGVESSKQLAFIDDLQRLGLSRTVDLPELIVVGDQNTGKSSVLQAITEISFPVESALCTRFPIKISFRQTPGASTSVQAEIIPGKTTQYDEELIERTKDFRFTSSELTISVMADIIQEATDRIFGDEGKADQTLSDAILRIERSGPNEMHWTIVDLPGLPRIWCGHFLKMSETSCLDDTDIERHKSLELFEEIPGLQSRTIGVLTKCDRKQETSDNWMVKLLKNEPSTENHLDQGWFGLRNRKPKEAHISDQERDQNESDLFEKPEWASVRKSQTGIKVLMDHIDKARRSRIQEKELKKLGEKGDTPAAQRSYAMQFCNYLQKMADSALRGRYQDIPLNNPNVMLRFRVNQRLDIFQKTMADGDGIEPNLRFHLIEDALQYLAESGVSPEYWVEFIAHNDGADLYSRIYNESKVCRGTNLPGTISPEVEEKIFREQSAHWRDIAFDLVNDIKTLVKECYDIFLNLAIPEGRARGEVIAMTSKTQEIWDTEVDAALGELIDDHQKRPLITLHPYLLGESQNFDRNLSEQIKQFRQIAKAKKYPGSIQAGIRDRRRRGQGRPQ</sequence>
<dbReference type="InterPro" id="IPR022812">
    <property type="entry name" value="Dynamin"/>
</dbReference>
<gene>
    <name evidence="2" type="ORF">GQ26_0351030</name>
</gene>
<dbReference type="EMBL" id="JPOX01000035">
    <property type="protein sequence ID" value="KFX43513.1"/>
    <property type="molecule type" value="Genomic_DNA"/>
</dbReference>